<reference evidence="3 4" key="1">
    <citation type="submission" date="2016-05" db="EMBL/GenBank/DDBJ databases">
        <title>Niabella ginsenosidivorans BS26 whole genome sequencing.</title>
        <authorList>
            <person name="Im W.T."/>
            <person name="Siddiqi M.Z."/>
        </authorList>
    </citation>
    <scope>NUCLEOTIDE SEQUENCE [LARGE SCALE GENOMIC DNA]</scope>
    <source>
        <strain evidence="3 4">BS26</strain>
    </source>
</reference>
<protein>
    <submittedName>
        <fullName evidence="3">Metallophosphoesterase</fullName>
    </submittedName>
</protein>
<dbReference type="GO" id="GO:0016787">
    <property type="term" value="F:hydrolase activity"/>
    <property type="evidence" value="ECO:0007669"/>
    <property type="project" value="InterPro"/>
</dbReference>
<evidence type="ECO:0000259" key="1">
    <source>
        <dbReference type="Pfam" id="PF00149"/>
    </source>
</evidence>
<evidence type="ECO:0000259" key="2">
    <source>
        <dbReference type="Pfam" id="PF13360"/>
    </source>
</evidence>
<dbReference type="Pfam" id="PF00149">
    <property type="entry name" value="Metallophos"/>
    <property type="match status" value="1"/>
</dbReference>
<dbReference type="SUPFAM" id="SSF56300">
    <property type="entry name" value="Metallo-dependent phosphatases"/>
    <property type="match status" value="1"/>
</dbReference>
<feature type="domain" description="Calcineurin-like phosphoesterase" evidence="1">
    <location>
        <begin position="24"/>
        <end position="198"/>
    </location>
</feature>
<name>A0A1A9I677_9BACT</name>
<dbReference type="Gene3D" id="3.60.21.10">
    <property type="match status" value="1"/>
</dbReference>
<dbReference type="InterPro" id="IPR011047">
    <property type="entry name" value="Quinoprotein_ADH-like_sf"/>
</dbReference>
<accession>A0A1A9I677</accession>
<dbReference type="PANTHER" id="PTHR34512">
    <property type="entry name" value="CELL SURFACE PROTEIN"/>
    <property type="match status" value="1"/>
</dbReference>
<dbReference type="AlphaFoldDB" id="A0A1A9I677"/>
<sequence length="616" mass="69013">MKKIFIAVLLVVFVNTLLAQSRFQFAHISDLHIGSNNADEDLRRTVHDINANAELRFVIASGDITEFGADAEIKLAQQILDSLNKPLYIIPGNHDDNWSESGTNTFNRVFGNEVFAFEYGGIHFLGANCGPNMKMSPGQIPYGNIVWLDSVLATIPGREPVIFIDHYPLDASLNNWYEVADRLKKHNIQLYICGHGHQNRQYDFEGIPGIMGRSNLRAKDSTGGYNIVTVDNGKVTYQEKNPGAILKAPWATAILQDHHFEKETRSYDRPSYAVNGQYPQVKESWRFQDSSDIGNGFVLYKGRIITPDSRGRILALDPAANKVVWRFVTNGKIYAAPVIEGYRLIIPSTDGTIYCLNAENGKLLWATPTDKAIVATPVINEDKVFLGSSEGKFRALDINTGKIIWEYDSVKNFVKAQPLYYNSRLIFGSWGNELYAVSSKTGKAVWVYNNGYSNRMFSPASCTPVAANGKIFIVAPDRFMRALDAGNGTLLWKHKWEEDWVRESMGISNDGAVVYAKTMQGHLIGVDAKADSAHIVWKTENVFGYELNPSKIIERKGRVYAFSDKGVITAFDRKTGKTVWMHKVANCLVHDLQFIDDHTIVVTTMDGKVVILRVHE</sequence>
<dbReference type="InterPro" id="IPR029052">
    <property type="entry name" value="Metallo-depent_PP-like"/>
</dbReference>
<dbReference type="InterPro" id="IPR018391">
    <property type="entry name" value="PQQ_b-propeller_rpt"/>
</dbReference>
<dbReference type="SUPFAM" id="SSF50998">
    <property type="entry name" value="Quinoprotein alcohol dehydrogenase-like"/>
    <property type="match status" value="2"/>
</dbReference>
<dbReference type="Gene3D" id="2.130.10.10">
    <property type="entry name" value="YVTN repeat-like/Quinoprotein amine dehydrogenase"/>
    <property type="match status" value="1"/>
</dbReference>
<dbReference type="OrthoDB" id="9816081at2"/>
<dbReference type="InterPro" id="IPR015943">
    <property type="entry name" value="WD40/YVTN_repeat-like_dom_sf"/>
</dbReference>
<organism evidence="3 4">
    <name type="scientific">Niabella ginsenosidivorans</name>
    <dbReference type="NCBI Taxonomy" id="1176587"/>
    <lineage>
        <taxon>Bacteria</taxon>
        <taxon>Pseudomonadati</taxon>
        <taxon>Bacteroidota</taxon>
        <taxon>Chitinophagia</taxon>
        <taxon>Chitinophagales</taxon>
        <taxon>Chitinophagaceae</taxon>
        <taxon>Niabella</taxon>
    </lineage>
</organism>
<evidence type="ECO:0000313" key="4">
    <source>
        <dbReference type="Proteomes" id="UP000077667"/>
    </source>
</evidence>
<dbReference type="Proteomes" id="UP000077667">
    <property type="component" value="Chromosome"/>
</dbReference>
<gene>
    <name evidence="3" type="ORF">A8C56_14650</name>
</gene>
<feature type="domain" description="Pyrrolo-quinoline quinone repeat" evidence="2">
    <location>
        <begin position="310"/>
        <end position="538"/>
    </location>
</feature>
<proteinExistence type="predicted"/>
<evidence type="ECO:0000313" key="3">
    <source>
        <dbReference type="EMBL" id="ANH82044.1"/>
    </source>
</evidence>
<dbReference type="STRING" id="1176587.A8C56_14650"/>
<dbReference type="KEGG" id="nia:A8C56_14650"/>
<dbReference type="SMART" id="SM00564">
    <property type="entry name" value="PQQ"/>
    <property type="match status" value="6"/>
</dbReference>
<keyword evidence="4" id="KW-1185">Reference proteome</keyword>
<dbReference type="Pfam" id="PF13360">
    <property type="entry name" value="PQQ_2"/>
    <property type="match status" value="1"/>
</dbReference>
<dbReference type="InterPro" id="IPR002372">
    <property type="entry name" value="PQQ_rpt_dom"/>
</dbReference>
<dbReference type="EMBL" id="CP015772">
    <property type="protein sequence ID" value="ANH82044.1"/>
    <property type="molecule type" value="Genomic_DNA"/>
</dbReference>
<dbReference type="PANTHER" id="PTHR34512:SF30">
    <property type="entry name" value="OUTER MEMBRANE PROTEIN ASSEMBLY FACTOR BAMB"/>
    <property type="match status" value="1"/>
</dbReference>
<dbReference type="InterPro" id="IPR004843">
    <property type="entry name" value="Calcineurin-like_PHP"/>
</dbReference>